<proteinExistence type="predicted"/>
<evidence type="ECO:0000313" key="1">
    <source>
        <dbReference type="EMBL" id="KAF2630632.1"/>
    </source>
</evidence>
<reference evidence="1" key="1">
    <citation type="journal article" date="2020" name="Stud. Mycol.">
        <title>101 Dothideomycetes genomes: a test case for predicting lifestyles and emergence of pathogens.</title>
        <authorList>
            <person name="Haridas S."/>
            <person name="Albert R."/>
            <person name="Binder M."/>
            <person name="Bloem J."/>
            <person name="Labutti K."/>
            <person name="Salamov A."/>
            <person name="Andreopoulos B."/>
            <person name="Baker S."/>
            <person name="Barry K."/>
            <person name="Bills G."/>
            <person name="Bluhm B."/>
            <person name="Cannon C."/>
            <person name="Castanera R."/>
            <person name="Culley D."/>
            <person name="Daum C."/>
            <person name="Ezra D."/>
            <person name="Gonzalez J."/>
            <person name="Henrissat B."/>
            <person name="Kuo A."/>
            <person name="Liang C."/>
            <person name="Lipzen A."/>
            <person name="Lutzoni F."/>
            <person name="Magnuson J."/>
            <person name="Mondo S."/>
            <person name="Nolan M."/>
            <person name="Ohm R."/>
            <person name="Pangilinan J."/>
            <person name="Park H.-J."/>
            <person name="Ramirez L."/>
            <person name="Alfaro M."/>
            <person name="Sun H."/>
            <person name="Tritt A."/>
            <person name="Yoshinaga Y."/>
            <person name="Zwiers L.-H."/>
            <person name="Turgeon B."/>
            <person name="Goodwin S."/>
            <person name="Spatafora J."/>
            <person name="Crous P."/>
            <person name="Grigoriev I."/>
        </authorList>
    </citation>
    <scope>NUCLEOTIDE SEQUENCE</scope>
    <source>
        <strain evidence="1">CBS 525.71</strain>
    </source>
</reference>
<name>A0ACB6S9E9_9PLEO</name>
<accession>A0ACB6S9E9</accession>
<dbReference type="EMBL" id="MU006706">
    <property type="protein sequence ID" value="KAF2630632.1"/>
    <property type="molecule type" value="Genomic_DNA"/>
</dbReference>
<dbReference type="Proteomes" id="UP000799754">
    <property type="component" value="Unassembled WGS sequence"/>
</dbReference>
<evidence type="ECO:0000313" key="2">
    <source>
        <dbReference type="Proteomes" id="UP000799754"/>
    </source>
</evidence>
<keyword evidence="2" id="KW-1185">Reference proteome</keyword>
<organism evidence="1 2">
    <name type="scientific">Macroventuria anomochaeta</name>
    <dbReference type="NCBI Taxonomy" id="301207"/>
    <lineage>
        <taxon>Eukaryota</taxon>
        <taxon>Fungi</taxon>
        <taxon>Dikarya</taxon>
        <taxon>Ascomycota</taxon>
        <taxon>Pezizomycotina</taxon>
        <taxon>Dothideomycetes</taxon>
        <taxon>Pleosporomycetidae</taxon>
        <taxon>Pleosporales</taxon>
        <taxon>Pleosporineae</taxon>
        <taxon>Didymellaceae</taxon>
        <taxon>Macroventuria</taxon>
    </lineage>
</organism>
<comment type="caution">
    <text evidence="1">The sequence shown here is derived from an EMBL/GenBank/DDBJ whole genome shotgun (WGS) entry which is preliminary data.</text>
</comment>
<protein>
    <submittedName>
        <fullName evidence="1">Uncharacterized protein</fullName>
    </submittedName>
</protein>
<gene>
    <name evidence="1" type="ORF">BU25DRAFT_244024</name>
</gene>
<sequence length="79" mass="8037">MMYACTVVGMPLMVVATCAKRSSKIVVAIGSGRTYAATSTACPSTMCACLSTGVGLSGTVPARCASTTGCARYSEWSLK</sequence>